<evidence type="ECO:0000256" key="1">
    <source>
        <dbReference type="SAM" id="SignalP"/>
    </source>
</evidence>
<evidence type="ECO:0000313" key="3">
    <source>
        <dbReference type="EMBL" id="KAE9042417.1"/>
    </source>
</evidence>
<dbReference type="EMBL" id="QXFU01000421">
    <property type="protein sequence ID" value="KAE9033975.1"/>
    <property type="molecule type" value="Genomic_DNA"/>
</dbReference>
<feature type="signal peptide" evidence="1">
    <location>
        <begin position="1"/>
        <end position="22"/>
    </location>
</feature>
<evidence type="ECO:0008006" key="8">
    <source>
        <dbReference type="Google" id="ProtNLM"/>
    </source>
</evidence>
<evidence type="ECO:0000313" key="6">
    <source>
        <dbReference type="Proteomes" id="UP000434957"/>
    </source>
</evidence>
<proteinExistence type="predicted"/>
<evidence type="ECO:0000313" key="4">
    <source>
        <dbReference type="EMBL" id="KAE9348284.1"/>
    </source>
</evidence>
<dbReference type="AlphaFoldDB" id="A0A6A4G0P0"/>
<feature type="chain" id="PRO_5036167769" description="Secreted protein" evidence="1">
    <location>
        <begin position="23"/>
        <end position="71"/>
    </location>
</feature>
<name>A0A6A4G0P0_9STRA</name>
<keyword evidence="1" id="KW-0732">Signal</keyword>
<evidence type="ECO:0000313" key="2">
    <source>
        <dbReference type="EMBL" id="KAE9033975.1"/>
    </source>
</evidence>
<protein>
    <recommendedName>
        <fullName evidence="8">Secreted protein</fullName>
    </recommendedName>
</protein>
<keyword evidence="6" id="KW-1185">Reference proteome</keyword>
<comment type="caution">
    <text evidence="4">The sequence shown here is derived from an EMBL/GenBank/DDBJ whole genome shotgun (WGS) entry which is preliminary data.</text>
</comment>
<accession>A0A6A4G0P0</accession>
<dbReference type="Proteomes" id="UP000429607">
    <property type="component" value="Unassembled WGS sequence"/>
</dbReference>
<gene>
    <name evidence="3" type="ORF">PR001_g6198</name>
    <name evidence="2" type="ORF">PR002_g8388</name>
    <name evidence="4" type="ORF">PR003_g6498</name>
</gene>
<evidence type="ECO:0000313" key="5">
    <source>
        <dbReference type="Proteomes" id="UP000429607"/>
    </source>
</evidence>
<dbReference type="Proteomes" id="UP000435112">
    <property type="component" value="Unassembled WGS sequence"/>
</dbReference>
<dbReference type="Proteomes" id="UP000434957">
    <property type="component" value="Unassembled WGS sequence"/>
</dbReference>
<organism evidence="4 6">
    <name type="scientific">Phytophthora rubi</name>
    <dbReference type="NCBI Taxonomy" id="129364"/>
    <lineage>
        <taxon>Eukaryota</taxon>
        <taxon>Sar</taxon>
        <taxon>Stramenopiles</taxon>
        <taxon>Oomycota</taxon>
        <taxon>Peronosporomycetes</taxon>
        <taxon>Peronosporales</taxon>
        <taxon>Peronosporaceae</taxon>
        <taxon>Phytophthora</taxon>
    </lineage>
</organism>
<reference evidence="4 6" key="1">
    <citation type="submission" date="2018-08" db="EMBL/GenBank/DDBJ databases">
        <title>Genomic investigation of the strawberry pathogen Phytophthora fragariae indicates pathogenicity is determined by transcriptional variation in three key races.</title>
        <authorList>
            <person name="Adams T.M."/>
            <person name="Armitage A.D."/>
            <person name="Sobczyk M.K."/>
            <person name="Bates H.J."/>
            <person name="Dunwell J.M."/>
            <person name="Nellist C.F."/>
            <person name="Harrison R.J."/>
        </authorList>
    </citation>
    <scope>NUCLEOTIDE SEQUENCE [LARGE SCALE GENOMIC DNA]</scope>
    <source>
        <strain evidence="3 5">SCRP249</strain>
        <strain evidence="2 7">SCRP324</strain>
        <strain evidence="4 6">SCRP333</strain>
    </source>
</reference>
<dbReference type="EMBL" id="QXFV01000288">
    <property type="protein sequence ID" value="KAE9042417.1"/>
    <property type="molecule type" value="Genomic_DNA"/>
</dbReference>
<evidence type="ECO:0000313" key="7">
    <source>
        <dbReference type="Proteomes" id="UP000435112"/>
    </source>
</evidence>
<sequence length="71" mass="6642">MAAVVEFLELAVNVAAAGSVVAAAVGSACRGGVEVAVFAADLAAAADVAAPVPSVVCARGAAACYVASCFA</sequence>
<dbReference type="EMBL" id="QXFT01000290">
    <property type="protein sequence ID" value="KAE9348284.1"/>
    <property type="molecule type" value="Genomic_DNA"/>
</dbReference>